<keyword evidence="7" id="KW-1185">Reference proteome</keyword>
<feature type="domain" description="HTH arsR-type" evidence="5">
    <location>
        <begin position="6"/>
        <end position="100"/>
    </location>
</feature>
<keyword evidence="3" id="KW-0804">Transcription</keyword>
<dbReference type="InterPro" id="IPR001845">
    <property type="entry name" value="HTH_ArsR_DNA-bd_dom"/>
</dbReference>
<dbReference type="Proteomes" id="UP001597459">
    <property type="component" value="Unassembled WGS sequence"/>
</dbReference>
<dbReference type="Pfam" id="PF00581">
    <property type="entry name" value="Rhodanese"/>
    <property type="match status" value="1"/>
</dbReference>
<dbReference type="InterPro" id="IPR051011">
    <property type="entry name" value="Metal_resp_trans_reg"/>
</dbReference>
<dbReference type="SUPFAM" id="SSF52821">
    <property type="entry name" value="Rhodanese/Cell cycle control phosphatase"/>
    <property type="match status" value="1"/>
</dbReference>
<dbReference type="PRINTS" id="PR00778">
    <property type="entry name" value="HTHARSR"/>
</dbReference>
<dbReference type="InterPro" id="IPR036873">
    <property type="entry name" value="Rhodanese-like_dom_sf"/>
</dbReference>
<comment type="caution">
    <text evidence="6">The sequence shown here is derived from an EMBL/GenBank/DDBJ whole genome shotgun (WGS) entry which is preliminary data.</text>
</comment>
<dbReference type="SUPFAM" id="SSF46785">
    <property type="entry name" value="Winged helix' DNA-binding domain"/>
    <property type="match status" value="1"/>
</dbReference>
<dbReference type="PROSITE" id="PS50206">
    <property type="entry name" value="RHODANESE_3"/>
    <property type="match status" value="1"/>
</dbReference>
<dbReference type="InterPro" id="IPR001763">
    <property type="entry name" value="Rhodanese-like_dom"/>
</dbReference>
<dbReference type="PANTHER" id="PTHR43132:SF2">
    <property type="entry name" value="ARSENICAL RESISTANCE OPERON REPRESSOR ARSR-RELATED"/>
    <property type="match status" value="1"/>
</dbReference>
<evidence type="ECO:0000256" key="1">
    <source>
        <dbReference type="ARBA" id="ARBA00023015"/>
    </source>
</evidence>
<evidence type="ECO:0000256" key="2">
    <source>
        <dbReference type="ARBA" id="ARBA00023125"/>
    </source>
</evidence>
<dbReference type="EMBL" id="JBHULX010000039">
    <property type="protein sequence ID" value="MFD2592816.1"/>
    <property type="molecule type" value="Genomic_DNA"/>
</dbReference>
<dbReference type="InterPro" id="IPR011991">
    <property type="entry name" value="ArsR-like_HTH"/>
</dbReference>
<keyword evidence="1" id="KW-0805">Transcription regulation</keyword>
<evidence type="ECO:0000313" key="7">
    <source>
        <dbReference type="Proteomes" id="UP001597459"/>
    </source>
</evidence>
<dbReference type="PANTHER" id="PTHR43132">
    <property type="entry name" value="ARSENICAL RESISTANCE OPERON REPRESSOR ARSR-RELATED"/>
    <property type="match status" value="1"/>
</dbReference>
<dbReference type="Gene3D" id="1.10.10.10">
    <property type="entry name" value="Winged helix-like DNA-binding domain superfamily/Winged helix DNA-binding domain"/>
    <property type="match status" value="1"/>
</dbReference>
<gene>
    <name evidence="6" type="ORF">ACFSTE_18405</name>
</gene>
<dbReference type="PROSITE" id="PS50987">
    <property type="entry name" value="HTH_ARSR_2"/>
    <property type="match status" value="1"/>
</dbReference>
<evidence type="ECO:0000259" key="5">
    <source>
        <dbReference type="PROSITE" id="PS50987"/>
    </source>
</evidence>
<sequence length="219" mass="24923">MDKQFFKQAIYQEIATIGKALSNPYRLRIVNILSQGDYSVDQIATELNISIANASQHLQVLKKSKLVTSHKKGHYVIYSLPNTDVHKLWNALQNFGLTNSLEVKSTLETFKKQTFAEVPSITIDELLKEHKLTDICFLDVRPEKEFKKAAIANAVSVPVEKISDHIRHLPKEKQIVVYCRGPLCVFADEAVLLLKEKGYDAIRLEEDVLSWEYKGLPVN</sequence>
<dbReference type="RefSeq" id="WP_378254944.1">
    <property type="nucleotide sequence ID" value="NZ_JBHSJV010000001.1"/>
</dbReference>
<evidence type="ECO:0000313" key="6">
    <source>
        <dbReference type="EMBL" id="MFD2592816.1"/>
    </source>
</evidence>
<dbReference type="InterPro" id="IPR036388">
    <property type="entry name" value="WH-like_DNA-bd_sf"/>
</dbReference>
<evidence type="ECO:0000256" key="3">
    <source>
        <dbReference type="ARBA" id="ARBA00023163"/>
    </source>
</evidence>
<dbReference type="InterPro" id="IPR036390">
    <property type="entry name" value="WH_DNA-bd_sf"/>
</dbReference>
<dbReference type="CDD" id="cd00158">
    <property type="entry name" value="RHOD"/>
    <property type="match status" value="1"/>
</dbReference>
<organism evidence="6 7">
    <name type="scientific">Aquimarina hainanensis</name>
    <dbReference type="NCBI Taxonomy" id="1578017"/>
    <lineage>
        <taxon>Bacteria</taxon>
        <taxon>Pseudomonadati</taxon>
        <taxon>Bacteroidota</taxon>
        <taxon>Flavobacteriia</taxon>
        <taxon>Flavobacteriales</taxon>
        <taxon>Flavobacteriaceae</taxon>
        <taxon>Aquimarina</taxon>
    </lineage>
</organism>
<dbReference type="NCBIfam" id="NF033788">
    <property type="entry name" value="HTH_metalloreg"/>
    <property type="match status" value="1"/>
</dbReference>
<dbReference type="SMART" id="SM00418">
    <property type="entry name" value="HTH_ARSR"/>
    <property type="match status" value="1"/>
</dbReference>
<protein>
    <submittedName>
        <fullName evidence="6">ArsR/SmtB family transcription factor</fullName>
    </submittedName>
</protein>
<keyword evidence="2" id="KW-0238">DNA-binding</keyword>
<accession>A0ABW5ND95</accession>
<feature type="domain" description="Rhodanese" evidence="4">
    <location>
        <begin position="131"/>
        <end position="219"/>
    </location>
</feature>
<dbReference type="CDD" id="cd00090">
    <property type="entry name" value="HTH_ARSR"/>
    <property type="match status" value="1"/>
</dbReference>
<dbReference type="Pfam" id="PF01022">
    <property type="entry name" value="HTH_5"/>
    <property type="match status" value="1"/>
</dbReference>
<proteinExistence type="predicted"/>
<dbReference type="Gene3D" id="3.40.250.10">
    <property type="entry name" value="Rhodanese-like domain"/>
    <property type="match status" value="1"/>
</dbReference>
<name>A0ABW5ND95_9FLAO</name>
<reference evidence="7" key="1">
    <citation type="journal article" date="2019" name="Int. J. Syst. Evol. Microbiol.">
        <title>The Global Catalogue of Microorganisms (GCM) 10K type strain sequencing project: providing services to taxonomists for standard genome sequencing and annotation.</title>
        <authorList>
            <consortium name="The Broad Institute Genomics Platform"/>
            <consortium name="The Broad Institute Genome Sequencing Center for Infectious Disease"/>
            <person name="Wu L."/>
            <person name="Ma J."/>
        </authorList>
    </citation>
    <scope>NUCLEOTIDE SEQUENCE [LARGE SCALE GENOMIC DNA]</scope>
    <source>
        <strain evidence="7">KCTC 42423</strain>
    </source>
</reference>
<evidence type="ECO:0000259" key="4">
    <source>
        <dbReference type="PROSITE" id="PS50206"/>
    </source>
</evidence>
<dbReference type="SMART" id="SM00450">
    <property type="entry name" value="RHOD"/>
    <property type="match status" value="1"/>
</dbReference>